<organism evidence="2">
    <name type="scientific">Serpula lacrymans var. lacrymans (strain S7.3)</name>
    <name type="common">Dry rot fungus</name>
    <dbReference type="NCBI Taxonomy" id="936435"/>
    <lineage>
        <taxon>Eukaryota</taxon>
        <taxon>Fungi</taxon>
        <taxon>Dikarya</taxon>
        <taxon>Basidiomycota</taxon>
        <taxon>Agaricomycotina</taxon>
        <taxon>Agaricomycetes</taxon>
        <taxon>Agaricomycetidae</taxon>
        <taxon>Boletales</taxon>
        <taxon>Coniophorineae</taxon>
        <taxon>Serpulaceae</taxon>
        <taxon>Serpula</taxon>
    </lineage>
</organism>
<dbReference type="AlphaFoldDB" id="F8PUL7"/>
<accession>F8PUL7</accession>
<gene>
    <name evidence="1" type="ORF">SERLA73DRAFT_180446</name>
</gene>
<proteinExistence type="predicted"/>
<keyword evidence="2" id="KW-1185">Reference proteome</keyword>
<dbReference type="InParanoid" id="F8PUL7"/>
<protein>
    <submittedName>
        <fullName evidence="1">Uncharacterized protein</fullName>
    </submittedName>
</protein>
<name>F8PUL7_SERL3</name>
<dbReference type="EMBL" id="GL945479">
    <property type="protein sequence ID" value="EGO00052.1"/>
    <property type="molecule type" value="Genomic_DNA"/>
</dbReference>
<sequence>YDSDFLLSVGEVEAASGRGRTDGFAVDKHLPSLTRVKSILSTHGDLCLFRFVRGDDHQQVCDLSFSFTSSWLYNLEYLRLLYVLYPFYHIILHIC</sequence>
<feature type="non-terminal residue" evidence="1">
    <location>
        <position position="1"/>
    </location>
</feature>
<evidence type="ECO:0000313" key="2">
    <source>
        <dbReference type="Proteomes" id="UP000008063"/>
    </source>
</evidence>
<evidence type="ECO:0000313" key="1">
    <source>
        <dbReference type="EMBL" id="EGO00052.1"/>
    </source>
</evidence>
<reference evidence="2" key="1">
    <citation type="journal article" date="2011" name="Science">
        <title>The plant cell wall-decomposing machinery underlies the functional diversity of forest fungi.</title>
        <authorList>
            <person name="Eastwood D.C."/>
            <person name="Floudas D."/>
            <person name="Binder M."/>
            <person name="Majcherczyk A."/>
            <person name="Schneider P."/>
            <person name="Aerts A."/>
            <person name="Asiegbu F.O."/>
            <person name="Baker S.E."/>
            <person name="Barry K."/>
            <person name="Bendiksby M."/>
            <person name="Blumentritt M."/>
            <person name="Coutinho P.M."/>
            <person name="Cullen D."/>
            <person name="de Vries R.P."/>
            <person name="Gathman A."/>
            <person name="Goodell B."/>
            <person name="Henrissat B."/>
            <person name="Ihrmark K."/>
            <person name="Kauserud H."/>
            <person name="Kohler A."/>
            <person name="LaButti K."/>
            <person name="Lapidus A."/>
            <person name="Lavin J.L."/>
            <person name="Lee Y.-H."/>
            <person name="Lindquist E."/>
            <person name="Lilly W."/>
            <person name="Lucas S."/>
            <person name="Morin E."/>
            <person name="Murat C."/>
            <person name="Oguiza J.A."/>
            <person name="Park J."/>
            <person name="Pisabarro A.G."/>
            <person name="Riley R."/>
            <person name="Rosling A."/>
            <person name="Salamov A."/>
            <person name="Schmidt O."/>
            <person name="Schmutz J."/>
            <person name="Skrede I."/>
            <person name="Stenlid J."/>
            <person name="Wiebenga A."/>
            <person name="Xie X."/>
            <person name="Kuees U."/>
            <person name="Hibbett D.S."/>
            <person name="Hoffmeister D."/>
            <person name="Hoegberg N."/>
            <person name="Martin F."/>
            <person name="Grigoriev I.V."/>
            <person name="Watkinson S.C."/>
        </authorList>
    </citation>
    <scope>NUCLEOTIDE SEQUENCE [LARGE SCALE GENOMIC DNA]</scope>
    <source>
        <strain evidence="2">strain S7.3</strain>
    </source>
</reference>
<dbReference type="HOGENOM" id="CLU_2378549_0_0_1"/>
<dbReference type="Proteomes" id="UP000008063">
    <property type="component" value="Unassembled WGS sequence"/>
</dbReference>